<evidence type="ECO:0000256" key="5">
    <source>
        <dbReference type="ARBA" id="ARBA00023136"/>
    </source>
</evidence>
<accession>A0A1Y2FVC1</accession>
<evidence type="ECO:0000256" key="4">
    <source>
        <dbReference type="ARBA" id="ARBA00022989"/>
    </source>
</evidence>
<keyword evidence="5 6" id="KW-0472">Membrane</keyword>
<evidence type="ECO:0000313" key="8">
    <source>
        <dbReference type="Proteomes" id="UP000193685"/>
    </source>
</evidence>
<dbReference type="AlphaFoldDB" id="A0A1Y2FVC1"/>
<dbReference type="PANTHER" id="PTHR11266">
    <property type="entry name" value="PEROXISOMAL MEMBRANE PROTEIN 2, PXMP2 MPV17"/>
    <property type="match status" value="1"/>
</dbReference>
<dbReference type="Proteomes" id="UP000193685">
    <property type="component" value="Unassembled WGS sequence"/>
</dbReference>
<name>A0A1Y2FVC1_PROLT</name>
<dbReference type="OrthoDB" id="10267969at2759"/>
<dbReference type="OMA" id="WNCFICI"/>
<keyword evidence="3 6" id="KW-0812">Transmembrane</keyword>
<dbReference type="PANTHER" id="PTHR11266:SF50">
    <property type="entry name" value="VACUOLAR MEMBRANE PROTEIN YOR292C"/>
    <property type="match status" value="1"/>
</dbReference>
<comment type="caution">
    <text evidence="7">The sequence shown here is derived from an EMBL/GenBank/DDBJ whole genome shotgun (WGS) entry which is preliminary data.</text>
</comment>
<evidence type="ECO:0000256" key="1">
    <source>
        <dbReference type="ARBA" id="ARBA00004141"/>
    </source>
</evidence>
<comment type="subcellular location">
    <subcellularLocation>
        <location evidence="1">Membrane</location>
        <topology evidence="1">Multi-pass membrane protein</topology>
    </subcellularLocation>
</comment>
<keyword evidence="8" id="KW-1185">Reference proteome</keyword>
<dbReference type="RefSeq" id="XP_040727992.1">
    <property type="nucleotide sequence ID" value="XM_040867506.1"/>
</dbReference>
<feature type="transmembrane region" description="Helical" evidence="6">
    <location>
        <begin position="154"/>
        <end position="172"/>
    </location>
</feature>
<evidence type="ECO:0000256" key="2">
    <source>
        <dbReference type="ARBA" id="ARBA00006824"/>
    </source>
</evidence>
<evidence type="ECO:0000256" key="6">
    <source>
        <dbReference type="RuleBase" id="RU363053"/>
    </source>
</evidence>
<dbReference type="GO" id="GO:0016020">
    <property type="term" value="C:membrane"/>
    <property type="evidence" value="ECO:0007669"/>
    <property type="project" value="UniProtKB-SubCell"/>
</dbReference>
<dbReference type="Pfam" id="PF04117">
    <property type="entry name" value="Mpv17_PMP22"/>
    <property type="match status" value="1"/>
</dbReference>
<dbReference type="STRING" id="56484.A0A1Y2FVC1"/>
<dbReference type="EMBL" id="MCFI01000002">
    <property type="protein sequence ID" value="ORY87136.1"/>
    <property type="molecule type" value="Genomic_DNA"/>
</dbReference>
<dbReference type="GeneID" id="63784105"/>
<keyword evidence="4 6" id="KW-1133">Transmembrane helix</keyword>
<comment type="similarity">
    <text evidence="2 6">Belongs to the peroxisomal membrane protein PXMP2/4 family.</text>
</comment>
<organism evidence="7 8">
    <name type="scientific">Protomyces lactucae-debilis</name>
    <dbReference type="NCBI Taxonomy" id="2754530"/>
    <lineage>
        <taxon>Eukaryota</taxon>
        <taxon>Fungi</taxon>
        <taxon>Dikarya</taxon>
        <taxon>Ascomycota</taxon>
        <taxon>Taphrinomycotina</taxon>
        <taxon>Taphrinomycetes</taxon>
        <taxon>Taphrinales</taxon>
        <taxon>Protomycetaceae</taxon>
        <taxon>Protomyces</taxon>
    </lineage>
</organism>
<sequence>MPRRYLFDCIPLDGAILLAIELLLLLRLTVIYVDHVKSHPVLTTVVCNSLVSETSRGRRLTNKLGSISDTVAQLLTLSQARLNNKRLGKDISLDAVKRVFDLDRLARFVSYSFATAPLQYTWYSSLDQWFSISLSGLPGESSSMSVLKRLLADQFIWAPVSLLLFFAFMESIQAHGLKILMSRLRKNYWPALKAQYVIWPLVQLLNFKFVPLQFQVPLVSSVSVGWNIYLSIMLGSRR</sequence>
<reference evidence="7 8" key="1">
    <citation type="submission" date="2016-07" db="EMBL/GenBank/DDBJ databases">
        <title>Pervasive Adenine N6-methylation of Active Genes in Fungi.</title>
        <authorList>
            <consortium name="DOE Joint Genome Institute"/>
            <person name="Mondo S.J."/>
            <person name="Dannebaum R.O."/>
            <person name="Kuo R.C."/>
            <person name="Labutti K."/>
            <person name="Haridas S."/>
            <person name="Kuo A."/>
            <person name="Salamov A."/>
            <person name="Ahrendt S.R."/>
            <person name="Lipzen A."/>
            <person name="Sullivan W."/>
            <person name="Andreopoulos W.B."/>
            <person name="Clum A."/>
            <person name="Lindquist E."/>
            <person name="Daum C."/>
            <person name="Ramamoorthy G.K."/>
            <person name="Gryganskyi A."/>
            <person name="Culley D."/>
            <person name="Magnuson J.K."/>
            <person name="James T.Y."/>
            <person name="O'Malley M.A."/>
            <person name="Stajich J.E."/>
            <person name="Spatafora J.W."/>
            <person name="Visel A."/>
            <person name="Grigoriev I.V."/>
        </authorList>
    </citation>
    <scope>NUCLEOTIDE SEQUENCE [LARGE SCALE GENOMIC DNA]</scope>
    <source>
        <strain evidence="7 8">12-1054</strain>
    </source>
</reference>
<gene>
    <name evidence="7" type="ORF">BCR37DRAFT_343473</name>
</gene>
<evidence type="ECO:0000256" key="3">
    <source>
        <dbReference type="ARBA" id="ARBA00022692"/>
    </source>
</evidence>
<proteinExistence type="inferred from homology"/>
<protein>
    <submittedName>
        <fullName evidence="7">Uncharacterized protein</fullName>
    </submittedName>
</protein>
<evidence type="ECO:0000313" key="7">
    <source>
        <dbReference type="EMBL" id="ORY87136.1"/>
    </source>
</evidence>
<comment type="caution">
    <text evidence="6">Lacks conserved residue(s) required for the propagation of feature annotation.</text>
</comment>
<dbReference type="InterPro" id="IPR007248">
    <property type="entry name" value="Mpv17_PMP22"/>
</dbReference>
<dbReference type="GO" id="GO:0005739">
    <property type="term" value="C:mitochondrion"/>
    <property type="evidence" value="ECO:0007669"/>
    <property type="project" value="TreeGrafter"/>
</dbReference>